<dbReference type="AlphaFoldDB" id="A0A074VIE4"/>
<proteinExistence type="inferred from homology"/>
<comment type="similarity">
    <text evidence="1">Belongs to the short-chain dehydrogenases/reductases (SDR) family.</text>
</comment>
<dbReference type="PANTHER" id="PTHR24322">
    <property type="entry name" value="PKSB"/>
    <property type="match status" value="1"/>
</dbReference>
<reference evidence="4 5" key="1">
    <citation type="journal article" date="2014" name="BMC Genomics">
        <title>Genome sequencing of four Aureobasidium pullulans varieties: biotechnological potential, stress tolerance, and description of new species.</title>
        <authorList>
            <person name="Gostin Ar C."/>
            <person name="Ohm R.A."/>
            <person name="Kogej T."/>
            <person name="Sonjak S."/>
            <person name="Turk M."/>
            <person name="Zajc J."/>
            <person name="Zalar P."/>
            <person name="Grube M."/>
            <person name="Sun H."/>
            <person name="Han J."/>
            <person name="Sharma A."/>
            <person name="Chiniquy J."/>
            <person name="Ngan C.Y."/>
            <person name="Lipzen A."/>
            <person name="Barry K."/>
            <person name="Grigoriev I.V."/>
            <person name="Gunde-Cimerman N."/>
        </authorList>
    </citation>
    <scope>NUCLEOTIDE SEQUENCE [LARGE SCALE GENOMIC DNA]</scope>
    <source>
        <strain evidence="4 5">CBS 110374</strain>
    </source>
</reference>
<dbReference type="GO" id="GO:0016616">
    <property type="term" value="F:oxidoreductase activity, acting on the CH-OH group of donors, NAD or NADP as acceptor"/>
    <property type="evidence" value="ECO:0007669"/>
    <property type="project" value="TreeGrafter"/>
</dbReference>
<sequence length="355" mass="37805">MRFSIGDVLHLLDKTLLSPLLALSIPIALHVSGRQQIVLAKAPGSTLGWNLVKLPALQKKLIAFAAVATLLRLNSIASQRALNNAVVARFKPKQEIVVVTGGAGGFGAAATLKLAAEGTTVVVLDVLPLTYTKPPGVHYYKVDLTDLEALEAVANQIRQEVGEPTAVIANAGICRGKPLLKASARDVELTFGVNSLAVVWCAKVFLPAMVRNNHGHFLITASQGAFVATSHIVDYAATKAAALALYEGIQTELKHVYKAPAVRCSVICPAVANTKMFGSVVQKGNFFMPALEASDIGDRMCEILKSANSQQVVMPAMANIAVILRMFPTWMRINAQDAAAEAMLNLNPHDPMANI</sequence>
<dbReference type="InterPro" id="IPR036291">
    <property type="entry name" value="NAD(P)-bd_dom_sf"/>
</dbReference>
<protein>
    <submittedName>
        <fullName evidence="4">NAD(P)-binding protein</fullName>
    </submittedName>
</protein>
<keyword evidence="5" id="KW-1185">Reference proteome</keyword>
<dbReference type="Proteomes" id="UP000030672">
    <property type="component" value="Unassembled WGS sequence"/>
</dbReference>
<dbReference type="RefSeq" id="XP_040877523.1">
    <property type="nucleotide sequence ID" value="XM_041022666.1"/>
</dbReference>
<dbReference type="HOGENOM" id="CLU_010194_5_2_1"/>
<dbReference type="PROSITE" id="PS00061">
    <property type="entry name" value="ADH_SHORT"/>
    <property type="match status" value="1"/>
</dbReference>
<dbReference type="PRINTS" id="PR00081">
    <property type="entry name" value="GDHRDH"/>
</dbReference>
<dbReference type="InterPro" id="IPR002347">
    <property type="entry name" value="SDR_fam"/>
</dbReference>
<name>A0A074VIE4_AURM1</name>
<evidence type="ECO:0000256" key="3">
    <source>
        <dbReference type="ARBA" id="ARBA00023002"/>
    </source>
</evidence>
<evidence type="ECO:0000256" key="2">
    <source>
        <dbReference type="ARBA" id="ARBA00022857"/>
    </source>
</evidence>
<gene>
    <name evidence="4" type="ORF">M437DRAFT_54303</name>
</gene>
<dbReference type="GeneID" id="63916039"/>
<evidence type="ECO:0000256" key="1">
    <source>
        <dbReference type="ARBA" id="ARBA00006484"/>
    </source>
</evidence>
<dbReference type="PANTHER" id="PTHR24322:SF736">
    <property type="entry name" value="RETINOL DEHYDROGENASE 10"/>
    <property type="match status" value="1"/>
</dbReference>
<dbReference type="Gene3D" id="3.40.50.720">
    <property type="entry name" value="NAD(P)-binding Rossmann-like Domain"/>
    <property type="match status" value="1"/>
</dbReference>
<organism evidence="4 5">
    <name type="scientific">Aureobasidium melanogenum (strain CBS 110374)</name>
    <name type="common">Aureobasidium pullulans var. melanogenum</name>
    <dbReference type="NCBI Taxonomy" id="1043003"/>
    <lineage>
        <taxon>Eukaryota</taxon>
        <taxon>Fungi</taxon>
        <taxon>Dikarya</taxon>
        <taxon>Ascomycota</taxon>
        <taxon>Pezizomycotina</taxon>
        <taxon>Dothideomycetes</taxon>
        <taxon>Dothideomycetidae</taxon>
        <taxon>Dothideales</taxon>
        <taxon>Saccotheciaceae</taxon>
        <taxon>Aureobasidium</taxon>
    </lineage>
</organism>
<evidence type="ECO:0000313" key="5">
    <source>
        <dbReference type="Proteomes" id="UP000030672"/>
    </source>
</evidence>
<dbReference type="EMBL" id="KL584842">
    <property type="protein sequence ID" value="KEQ60500.1"/>
    <property type="molecule type" value="Genomic_DNA"/>
</dbReference>
<dbReference type="STRING" id="1043003.A0A074VIE4"/>
<keyword evidence="3" id="KW-0560">Oxidoreductase</keyword>
<accession>A0A074VIE4</accession>
<dbReference type="Pfam" id="PF00106">
    <property type="entry name" value="adh_short"/>
    <property type="match status" value="1"/>
</dbReference>
<dbReference type="InterPro" id="IPR020904">
    <property type="entry name" value="Sc_DH/Rdtase_CS"/>
</dbReference>
<dbReference type="SUPFAM" id="SSF51735">
    <property type="entry name" value="NAD(P)-binding Rossmann-fold domains"/>
    <property type="match status" value="1"/>
</dbReference>
<keyword evidence="2" id="KW-0521">NADP</keyword>
<evidence type="ECO:0000313" key="4">
    <source>
        <dbReference type="EMBL" id="KEQ60500.1"/>
    </source>
</evidence>